<keyword evidence="2" id="KW-0596">Phosphopantetheine</keyword>
<feature type="domain" description="Carrier" evidence="5">
    <location>
        <begin position="2636"/>
        <end position="2711"/>
    </location>
</feature>
<dbReference type="Pfam" id="PF13193">
    <property type="entry name" value="AMP-binding_C"/>
    <property type="match status" value="2"/>
</dbReference>
<dbReference type="SUPFAM" id="SSF52777">
    <property type="entry name" value="CoA-dependent acyltransferases"/>
    <property type="match status" value="6"/>
</dbReference>
<comment type="cofactor">
    <cofactor evidence="1">
        <name>pantetheine 4'-phosphate</name>
        <dbReference type="ChEBI" id="CHEBI:47942"/>
    </cofactor>
</comment>
<keyword evidence="3" id="KW-0597">Phosphoprotein</keyword>
<dbReference type="Proteomes" id="UP001610818">
    <property type="component" value="Unassembled WGS sequence"/>
</dbReference>
<evidence type="ECO:0000313" key="7">
    <source>
        <dbReference type="Proteomes" id="UP001610818"/>
    </source>
</evidence>
<evidence type="ECO:0000256" key="4">
    <source>
        <dbReference type="SAM" id="MobiDB-lite"/>
    </source>
</evidence>
<dbReference type="Pfam" id="PF00550">
    <property type="entry name" value="PP-binding"/>
    <property type="match status" value="3"/>
</dbReference>
<dbReference type="PANTHER" id="PTHR45527:SF1">
    <property type="entry name" value="FATTY ACID SYNTHASE"/>
    <property type="match status" value="1"/>
</dbReference>
<dbReference type="InterPro" id="IPR020845">
    <property type="entry name" value="AMP-binding_CS"/>
</dbReference>
<dbReference type="Pfam" id="PF00501">
    <property type="entry name" value="AMP-binding"/>
    <property type="match status" value="2"/>
</dbReference>
<feature type="compositionally biased region" description="Basic and acidic residues" evidence="4">
    <location>
        <begin position="1501"/>
        <end position="1525"/>
    </location>
</feature>
<reference evidence="6 7" key="1">
    <citation type="submission" date="2024-10" db="EMBL/GenBank/DDBJ databases">
        <title>The Natural Products Discovery Center: Release of the First 8490 Sequenced Strains for Exploring Actinobacteria Biosynthetic Diversity.</title>
        <authorList>
            <person name="Kalkreuter E."/>
            <person name="Kautsar S.A."/>
            <person name="Yang D."/>
            <person name="Bader C.D."/>
            <person name="Teijaro C.N."/>
            <person name="Fluegel L."/>
            <person name="Davis C.M."/>
            <person name="Simpson J.R."/>
            <person name="Lauterbach L."/>
            <person name="Steele A.D."/>
            <person name="Gui C."/>
            <person name="Meng S."/>
            <person name="Li G."/>
            <person name="Viehrig K."/>
            <person name="Ye F."/>
            <person name="Su P."/>
            <person name="Kiefer A.F."/>
            <person name="Nichols A."/>
            <person name="Cepeda A.J."/>
            <person name="Yan W."/>
            <person name="Fan B."/>
            <person name="Jiang Y."/>
            <person name="Adhikari A."/>
            <person name="Zheng C.-J."/>
            <person name="Schuster L."/>
            <person name="Cowan T.M."/>
            <person name="Smanski M.J."/>
            <person name="Chevrette M.G."/>
            <person name="De Carvalho L.P.S."/>
            <person name="Shen B."/>
        </authorList>
    </citation>
    <scope>NUCLEOTIDE SEQUENCE [LARGE SCALE GENOMIC DNA]</scope>
    <source>
        <strain evidence="6 7">NPDC017990</strain>
    </source>
</reference>
<dbReference type="InterPro" id="IPR000873">
    <property type="entry name" value="AMP-dep_synth/lig_dom"/>
</dbReference>
<evidence type="ECO:0000313" key="6">
    <source>
        <dbReference type="EMBL" id="MFH8551605.1"/>
    </source>
</evidence>
<dbReference type="InterPro" id="IPR006162">
    <property type="entry name" value="Ppantetheine_attach_site"/>
</dbReference>
<dbReference type="Gene3D" id="3.30.300.30">
    <property type="match status" value="2"/>
</dbReference>
<dbReference type="PROSITE" id="PS50075">
    <property type="entry name" value="CARRIER"/>
    <property type="match status" value="3"/>
</dbReference>
<dbReference type="Gene3D" id="3.40.50.1820">
    <property type="entry name" value="alpha/beta hydrolase"/>
    <property type="match status" value="1"/>
</dbReference>
<dbReference type="CDD" id="cd05930">
    <property type="entry name" value="A_NRPS"/>
    <property type="match status" value="1"/>
</dbReference>
<dbReference type="InterPro" id="IPR025110">
    <property type="entry name" value="AMP-bd_C"/>
</dbReference>
<dbReference type="PROSITE" id="PS00012">
    <property type="entry name" value="PHOSPHOPANTETHEINE"/>
    <property type="match status" value="3"/>
</dbReference>
<proteinExistence type="predicted"/>
<keyword evidence="7" id="KW-1185">Reference proteome</keyword>
<protein>
    <submittedName>
        <fullName evidence="6">Amino acid adenylation domain-containing protein</fullName>
    </submittedName>
</protein>
<dbReference type="InterPro" id="IPR023213">
    <property type="entry name" value="CAT-like_dom_sf"/>
</dbReference>
<sequence length="2723" mass="295916">MSQSMIEDILPLSPLQEGLLFHAQFDREKRGSYIAQFAVDLEGPLDSALLRTAAETVIRRHAALRSGFRYRKNGEPIRVVHREAPLDWRETDLTDLTDLTDVTNLAEEDATAGFADLTARDWGEGIDVAATPLIRFTLARHTTSRHRLLVTAHHLLLDGWSFGLLFQELFAVYSRAGGTDGLPAVRPYRDYLAWLSQQDRVGAERHWAAVLEGVEQPTFVAAADSRTGPPPEEVEVFLSPETTARLTAHARRDHVTLSTLVQGVWAVLVGSLTGRDDVVFGSTVSGRPAELTGADSMIGMLINTVPVRVRLDRAASVSALFAQIQAERTAALAHDHLGLTDIQRLTGLSTALFDTNVVVDNFPMHDYKVDAPDGDLHVRVTFRDSAHFPLTLAVEPGERLALRLHYRPDLFTTAAATELAERLTLLLEQVAADPDQPLAGLALMPPAQHHQVVRQWNDTACERPPTTLAELWSRQVRRTPDAPALVGPDGSRLSYAQLDARVRRLALRLAREGAGPERVVAVALPRSTDLVVAILAVVTAGAAYLPVDPDHPAGRIAATIADAAPMLALTDTQNAAVLPGSLPRLLLDKPVAPLAARPVPPRPEHPAYVIFTSGSTGRPKGVLVPHAAVVNRLLWMQEQYRLTAEDRVLQKTPAGFDVSVWEFFWPLISGATLVIARPGGHRDPAYLAELIRRESVTVTHFVPSMLHAFLQEPGAADCTGLRRVICSGEALPARTQRDLFATLAATELHNLYGPTEAAVDVTYWQCRRDDQAATVPIGRPLANVSTYVLDGSLRPVPPGVTGELYLGGIQLARGYAGRPGLTAERFVACPFVAGERMYRTGDLVRWSAGGQLEFVGRADAQVKIRGVRVEPGEVEAALSAHPGVRQCAVRLREDRPGDPRLVAYAVARSANLTGQELRSYAADSLPEAMVPAAVVLLDTLPTTANGKLDRAALPAPDRDAAAVHSPRSPRSPREEILCELFAEVLGLPRVGIDDHFFDLGGNSLLALRLLSRIRSALGEGFEIRDLFDAPTVAGLARLTGTARPAITARTGAGDAPLSYAQQRLWFLNRMERGGGTYNVPVAVRLTGAVDRDALAAAFADVADRHESLRTVFPEAGGEPRPVVLDAVPGIEVVEVASADLADAMALRVGHRFDLTVDAPVKATLFQLGQEQHVLLLVVQHIAADGWSLRPLLHDLALAYSARCAGSAPDWPQQPVRYADYTLWQRELLGEAEEPGSLMSSQLAYWRQQLDRLPAELALPADRPRPAVAAQSGGIVTVRWEPELHRKLLELARAADCTLFMVVQAGFAALLTRMGAGSDIPLGTPVAGRSDSALDDLVGFFVNTLVLRTDTAGDPGFTELLRRVRATDLDAFAHQDVPFERVVEDVRPERSLSQNPLFQVLLQVQQAADAVPHFAGLDSEHAPVTWDVAKFDLSLELVDERDTQGAPAGLTGYLEYADELFDRSTAEQLVARLRRLLEQVLAAPDRPISTVDVLSDAERRRYLPEQFQRPERPEQPERPERPERPEQPQQLEGTLPAPPTVFLPAAFQAQAARTPDLTALVFEGTALTYAELDQRAARLAHRLVRRGAGPDQVVAVALPRSADLVVALLAVLKSGAAFLFVDPAYPARRIAYLLEDSAPALLVTDSGTAASMPVSEMPVREPVLVDEPGLDDEPSHAPGIAAVTAAHPAYVVYTSGSTGRPKGVMVTHGGLANLLAFYRTEVIATAERNRGARRCRMALTASLAFDTSVVGLLWQASGHELHLISDDTRRDPAAMARYLDRRGIDALDVMPSYAEELIHQGMLDPDRTPPAVVMTGAETVGEKLWARIRETEGSTVYNIYGQTETTVDTLFWSSDESDRPLVGRPIDGVEVFVLDPALRPVPSRVVGELYVAGAQLARGYVNRPGLTGERFVANPYRPGQRMYRTGDLVRWTDDSALEFLGRADDQVKIRGFRVELGEVEAALARHEGVVHAAAVLREDRPGDKRLVGYVLARDTGLDAKRLRDFARQNLPDYMVPAAIVVLDELPLTPNGKLDTAALPEPAYPATGERRAPRTLREELLCELFAEILGRDTVGIDDSFFDLGGHSLLAVRLSGRARSVLGVELPARQVFSTPSVAGLAESLDDTLPGRPPLRAVQRPDVLPLSYAQQRLWFISRWEETGAGYNLPLALRLSGPLDRAALEQALCDVTDRHESLRTVFAERDDQPVQSVLAPEAARPRLAYREVPEAGIDAAIRAAADHRFDLSAHPPLLAHLFRTDECRTGGGRTGEGRTGEEEHVLLLVFHHIVCDGWSLGPLLRDLSTAYAARTRGADPAMDELPVQYADYALWQRDLLGSADDPTSMLSRQLDHWRTRLADLPVELTLPTDRPRPERSDYAGGAVDLDWDADLHRKLLAIAREHGCTVFMVLQAACAALLSRLGAGTDIPIGTPVAGRTDDAVDDVVGFFVNTVVLRTDVSADPTFAELLRRVRATDLAAYEHQEVPFERLVEEVNPPRSPGRHPLFQVMVQLQHATAGPRFAGLRTTELEVASTAAKCDLVIDVEERLDAGGAPAGLAGALTYSTALFDAATGERLAEGLHRLLTQAAEDPYRRIADFDVRPLDVRPLDVRPVGERQPVASPASPASVPSQDATAAATTATGPRTANEQLLSELFAELLGRDAVGVDDNFFALGGHSLLATQLISRVRSALRLELPVRAFFTAPTVAGVAAYLETAAPARPALRPATAR</sequence>
<dbReference type="PANTHER" id="PTHR45527">
    <property type="entry name" value="NONRIBOSOMAL PEPTIDE SYNTHETASE"/>
    <property type="match status" value="1"/>
</dbReference>
<evidence type="ECO:0000256" key="3">
    <source>
        <dbReference type="ARBA" id="ARBA00022553"/>
    </source>
</evidence>
<dbReference type="CDD" id="cd19540">
    <property type="entry name" value="LCL_NRPS-like"/>
    <property type="match status" value="2"/>
</dbReference>
<dbReference type="SUPFAM" id="SSF47336">
    <property type="entry name" value="ACP-like"/>
    <property type="match status" value="3"/>
</dbReference>
<dbReference type="InterPro" id="IPR036736">
    <property type="entry name" value="ACP-like_sf"/>
</dbReference>
<dbReference type="CDD" id="cd17646">
    <property type="entry name" value="A_NRPS_AB3403-like"/>
    <property type="match status" value="1"/>
</dbReference>
<dbReference type="Gene3D" id="3.40.50.980">
    <property type="match status" value="4"/>
</dbReference>
<organism evidence="6 7">
    <name type="scientific">Streptomyces longisporoflavus</name>
    <dbReference type="NCBI Taxonomy" id="28044"/>
    <lineage>
        <taxon>Bacteria</taxon>
        <taxon>Bacillati</taxon>
        <taxon>Actinomycetota</taxon>
        <taxon>Actinomycetes</taxon>
        <taxon>Kitasatosporales</taxon>
        <taxon>Streptomycetaceae</taxon>
        <taxon>Streptomyces</taxon>
    </lineage>
</organism>
<gene>
    <name evidence="6" type="ORF">ACH4F9_42170</name>
</gene>
<dbReference type="InterPro" id="IPR010071">
    <property type="entry name" value="AA_adenyl_dom"/>
</dbReference>
<dbReference type="CDD" id="cd19543">
    <property type="entry name" value="DCL_NRPS"/>
    <property type="match status" value="1"/>
</dbReference>
<feature type="domain" description="Carrier" evidence="5">
    <location>
        <begin position="968"/>
        <end position="1043"/>
    </location>
</feature>
<evidence type="ECO:0000256" key="1">
    <source>
        <dbReference type="ARBA" id="ARBA00001957"/>
    </source>
</evidence>
<comment type="caution">
    <text evidence="6">The sequence shown here is derived from an EMBL/GenBank/DDBJ whole genome shotgun (WGS) entry which is preliminary data.</text>
</comment>
<dbReference type="SUPFAM" id="SSF56801">
    <property type="entry name" value="Acetyl-CoA synthetase-like"/>
    <property type="match status" value="2"/>
</dbReference>
<dbReference type="Gene3D" id="3.30.559.10">
    <property type="entry name" value="Chloramphenicol acetyltransferase-like domain"/>
    <property type="match status" value="3"/>
</dbReference>
<feature type="domain" description="Carrier" evidence="5">
    <location>
        <begin position="2050"/>
        <end position="2125"/>
    </location>
</feature>
<dbReference type="Gene3D" id="3.30.559.30">
    <property type="entry name" value="Nonribosomal peptide synthetase, condensation domain"/>
    <property type="match status" value="3"/>
</dbReference>
<dbReference type="NCBIfam" id="TIGR01733">
    <property type="entry name" value="AA-adenyl-dom"/>
    <property type="match status" value="2"/>
</dbReference>
<dbReference type="InterPro" id="IPR029058">
    <property type="entry name" value="AB_hydrolase_fold"/>
</dbReference>
<dbReference type="RefSeq" id="WP_397718606.1">
    <property type="nucleotide sequence ID" value="NZ_JBIRGN010000013.1"/>
</dbReference>
<accession>A0ABW7R2X3</accession>
<dbReference type="Pfam" id="PF00668">
    <property type="entry name" value="Condensation"/>
    <property type="match status" value="3"/>
</dbReference>
<dbReference type="Gene3D" id="1.10.1200.10">
    <property type="entry name" value="ACP-like"/>
    <property type="match status" value="2"/>
</dbReference>
<evidence type="ECO:0000256" key="2">
    <source>
        <dbReference type="ARBA" id="ARBA00022450"/>
    </source>
</evidence>
<dbReference type="SMART" id="SM00823">
    <property type="entry name" value="PKS_PP"/>
    <property type="match status" value="3"/>
</dbReference>
<feature type="region of interest" description="Disordered" evidence="4">
    <location>
        <begin position="2605"/>
        <end position="2637"/>
    </location>
</feature>
<dbReference type="InterPro" id="IPR001242">
    <property type="entry name" value="Condensation_dom"/>
</dbReference>
<dbReference type="Gene3D" id="2.30.38.10">
    <property type="entry name" value="Luciferase, Domain 3"/>
    <property type="match status" value="2"/>
</dbReference>
<dbReference type="EMBL" id="JBIRGQ010000013">
    <property type="protein sequence ID" value="MFH8551605.1"/>
    <property type="molecule type" value="Genomic_DNA"/>
</dbReference>
<feature type="compositionally biased region" description="Low complexity" evidence="4">
    <location>
        <begin position="2612"/>
        <end position="2635"/>
    </location>
</feature>
<evidence type="ECO:0000259" key="5">
    <source>
        <dbReference type="PROSITE" id="PS50075"/>
    </source>
</evidence>
<dbReference type="InterPro" id="IPR009081">
    <property type="entry name" value="PP-bd_ACP"/>
</dbReference>
<dbReference type="InterPro" id="IPR045851">
    <property type="entry name" value="AMP-bd_C_sf"/>
</dbReference>
<dbReference type="PROSITE" id="PS00455">
    <property type="entry name" value="AMP_BINDING"/>
    <property type="match status" value="2"/>
</dbReference>
<feature type="region of interest" description="Disordered" evidence="4">
    <location>
        <begin position="1501"/>
        <end position="1534"/>
    </location>
</feature>
<name>A0ABW7R2X3_9ACTN</name>
<dbReference type="InterPro" id="IPR020806">
    <property type="entry name" value="PKS_PP-bd"/>
</dbReference>